<protein>
    <submittedName>
        <fullName evidence="1">Uncharacterized protein</fullName>
    </submittedName>
</protein>
<dbReference type="KEGG" id="btre:F542_13900"/>
<dbReference type="Proteomes" id="UP000019091">
    <property type="component" value="Chromosome"/>
</dbReference>
<reference evidence="1 2" key="1">
    <citation type="journal article" date="2014" name="Genome Announc.">
        <title>Complete Closed Genome Sequences of Three Bibersteinia trehalosi Nasopharyngeal Isolates from Cattle with Shipping Fever.</title>
        <authorList>
            <person name="Harhay G.P."/>
            <person name="McVey D.S."/>
            <person name="Koren S."/>
            <person name="Phillippy A.M."/>
            <person name="Bono J."/>
            <person name="Harhay D.M."/>
            <person name="Clawson M.L."/>
            <person name="Heaton M.P."/>
            <person name="Chitko-McKown C.G."/>
            <person name="Korlach J."/>
            <person name="Smith T.P."/>
        </authorList>
    </citation>
    <scope>NUCLEOTIDE SEQUENCE [LARGE SCALE GENOMIC DNA]</scope>
    <source>
        <strain evidence="1 2">USDA-ARS-USMARC-188</strain>
    </source>
</reference>
<accession>A0A4V7IAS6</accession>
<gene>
    <name evidence="1" type="ORF">F542_13900</name>
</gene>
<dbReference type="EMBL" id="CP006954">
    <property type="protein sequence ID" value="AHG82108.1"/>
    <property type="molecule type" value="Genomic_DNA"/>
</dbReference>
<sequence length="58" mass="6798">MLKIANSKNLSKSFLDESRNDNGFLNFVTDYQCDDLQMEFDKFESETLSILNEIENNK</sequence>
<evidence type="ECO:0000313" key="2">
    <source>
        <dbReference type="Proteomes" id="UP000019091"/>
    </source>
</evidence>
<name>A0A4V7IAS6_BIBTR</name>
<organism evidence="1 2">
    <name type="scientific">Bibersteinia trehalosi USDA-ARS-USMARC-188</name>
    <dbReference type="NCBI Taxonomy" id="1263829"/>
    <lineage>
        <taxon>Bacteria</taxon>
        <taxon>Pseudomonadati</taxon>
        <taxon>Pseudomonadota</taxon>
        <taxon>Gammaproteobacteria</taxon>
        <taxon>Pasteurellales</taxon>
        <taxon>Pasteurellaceae</taxon>
        <taxon>Bibersteinia</taxon>
    </lineage>
</organism>
<proteinExistence type="predicted"/>
<evidence type="ECO:0000313" key="1">
    <source>
        <dbReference type="EMBL" id="AHG82108.1"/>
    </source>
</evidence>
<dbReference type="AlphaFoldDB" id="A0A4V7IAS6"/>